<evidence type="ECO:0000259" key="1">
    <source>
        <dbReference type="Pfam" id="PF01370"/>
    </source>
</evidence>
<accession>A0A0M2R8F4</accession>
<organism evidence="2 3">
    <name type="scientific">Kiloniella litopenaei</name>
    <dbReference type="NCBI Taxonomy" id="1549748"/>
    <lineage>
        <taxon>Bacteria</taxon>
        <taxon>Pseudomonadati</taxon>
        <taxon>Pseudomonadota</taxon>
        <taxon>Alphaproteobacteria</taxon>
        <taxon>Rhodospirillales</taxon>
        <taxon>Kiloniellaceae</taxon>
        <taxon>Kiloniella</taxon>
    </lineage>
</organism>
<evidence type="ECO:0000313" key="2">
    <source>
        <dbReference type="EMBL" id="KKJ77956.1"/>
    </source>
</evidence>
<dbReference type="AlphaFoldDB" id="A0A0M2R8F4"/>
<dbReference type="FunFam" id="3.40.50.720:FF:000702">
    <property type="entry name" value="NADH dehydrogenase (Ubiquinone)"/>
    <property type="match status" value="1"/>
</dbReference>
<dbReference type="InterPro" id="IPR001509">
    <property type="entry name" value="Epimerase_deHydtase"/>
</dbReference>
<dbReference type="InterPro" id="IPR036291">
    <property type="entry name" value="NAD(P)-bd_dom_sf"/>
</dbReference>
<proteinExistence type="predicted"/>
<dbReference type="EMBL" id="LANI01000003">
    <property type="protein sequence ID" value="KKJ77956.1"/>
    <property type="molecule type" value="Genomic_DNA"/>
</dbReference>
<dbReference type="CDD" id="cd05271">
    <property type="entry name" value="NDUFA9_like_SDR_a"/>
    <property type="match status" value="1"/>
</dbReference>
<gene>
    <name evidence="2" type="ORF">WH95_05945</name>
</gene>
<dbReference type="InterPro" id="IPR051207">
    <property type="entry name" value="ComplexI_NDUFA9_subunit"/>
</dbReference>
<dbReference type="Pfam" id="PF01370">
    <property type="entry name" value="Epimerase"/>
    <property type="match status" value="1"/>
</dbReference>
<dbReference type="SUPFAM" id="SSF51735">
    <property type="entry name" value="NAD(P)-binding Rossmann-fold domains"/>
    <property type="match status" value="1"/>
</dbReference>
<name>A0A0M2R8F4_9PROT</name>
<dbReference type="Proteomes" id="UP000034491">
    <property type="component" value="Unassembled WGS sequence"/>
</dbReference>
<dbReference type="PANTHER" id="PTHR12126">
    <property type="entry name" value="NADH-UBIQUINONE OXIDOREDUCTASE 39 KDA SUBUNIT-RELATED"/>
    <property type="match status" value="1"/>
</dbReference>
<feature type="domain" description="NAD-dependent epimerase/dehydratase" evidence="1">
    <location>
        <begin position="7"/>
        <end position="217"/>
    </location>
</feature>
<comment type="caution">
    <text evidence="2">The sequence shown here is derived from an EMBL/GenBank/DDBJ whole genome shotgun (WGS) entry which is preliminary data.</text>
</comment>
<protein>
    <submittedName>
        <fullName evidence="2">3-beta hydroxysteroid dehydrogenase</fullName>
    </submittedName>
</protein>
<reference evidence="2 3" key="1">
    <citation type="submission" date="2015-03" db="EMBL/GenBank/DDBJ databases">
        <title>Genome sequence of Kiloniella sp. P1-1, isolated from the gut microflora of Pacific white shrimp, Penaeus vannamei.</title>
        <authorList>
            <person name="Shao Z."/>
            <person name="Wang L."/>
            <person name="Li X."/>
        </authorList>
    </citation>
    <scope>NUCLEOTIDE SEQUENCE [LARGE SCALE GENOMIC DNA]</scope>
    <source>
        <strain evidence="2 3">P1-1</strain>
    </source>
</reference>
<keyword evidence="3" id="KW-1185">Reference proteome</keyword>
<dbReference type="OrthoDB" id="9776313at2"/>
<evidence type="ECO:0000313" key="3">
    <source>
        <dbReference type="Proteomes" id="UP000034491"/>
    </source>
</evidence>
<dbReference type="Gene3D" id="3.40.50.720">
    <property type="entry name" value="NAD(P)-binding Rossmann-like Domain"/>
    <property type="match status" value="1"/>
</dbReference>
<dbReference type="STRING" id="1549748.WH95_05945"/>
<dbReference type="RefSeq" id="WP_046504267.1">
    <property type="nucleotide sequence ID" value="NZ_LANI01000003.1"/>
</dbReference>
<dbReference type="PANTHER" id="PTHR12126:SF11">
    <property type="entry name" value="NADH DEHYDROGENASE [UBIQUINONE] 1 ALPHA SUBCOMPLEX SUBUNIT 9, MITOCHONDRIAL"/>
    <property type="match status" value="1"/>
</dbReference>
<dbReference type="GO" id="GO:0044877">
    <property type="term" value="F:protein-containing complex binding"/>
    <property type="evidence" value="ECO:0007669"/>
    <property type="project" value="TreeGrafter"/>
</dbReference>
<sequence>MNSSKIVTVFGGTGFVGRYVVARLAKAGWHVRIAVRDRTQSSFLSCCGDVGSVTSVYVDVTNKDALAQVISGSAAVVNLIGILFEGGRQRFDNLHSVLPGMLAEISQKNEVSAFVQISAIGADVSSPSAYGRSKGEGEAAVLKSFPSASVLRPSIVFGPEDDFFNRFARMAAVSPFLPLVGGGVAKFQPVYVGDVAEAVFRSVERPEEYGGKIYELGGPRVLSFRDCLDLLQKYTGCSRSYLALPFPVAYVQALFMELLPQPPLTRDQLKMLKKDNVVASTALGFDEFNISPVDVEVVLPTYLKMYSRE</sequence>